<organism evidence="4 5">
    <name type="scientific">Heyndrickxia coagulans</name>
    <name type="common">Weizmannia coagulans</name>
    <dbReference type="NCBI Taxonomy" id="1398"/>
    <lineage>
        <taxon>Bacteria</taxon>
        <taxon>Bacillati</taxon>
        <taxon>Bacillota</taxon>
        <taxon>Bacilli</taxon>
        <taxon>Bacillales</taxon>
        <taxon>Bacillaceae</taxon>
        <taxon>Heyndrickxia</taxon>
    </lineage>
</organism>
<sequence length="195" mass="21106">MKEFHEAFKLAMSRRKKVTIVHKANVIKLAFGLFRDICYETGKKYYPEVEVEDVLIDAMAARLVRRAGDFDVIVTENLFGDILSDLAGELAGSLGLSPSLNTNGKQAMAQAAHGSAPDIAGQDLANPTSMLLSAVMLLQWLSAHHRDPRLNEIAKKMEDACLGTIADGTVTHDLGGSASTTAFTDAVINKIYQLS</sequence>
<name>A0A133KG21_HEYCO</name>
<dbReference type="GO" id="GO:0006102">
    <property type="term" value="P:isocitrate metabolic process"/>
    <property type="evidence" value="ECO:0007669"/>
    <property type="project" value="TreeGrafter"/>
</dbReference>
<gene>
    <name evidence="4" type="ORF">HMPREF3213_02971</name>
</gene>
<evidence type="ECO:0000313" key="4">
    <source>
        <dbReference type="EMBL" id="KWZ78468.1"/>
    </source>
</evidence>
<accession>A0A133KG21</accession>
<dbReference type="PANTHER" id="PTHR11835:SF34">
    <property type="entry name" value="ISOCITRATE DEHYDROGENASE [NAD] SUBUNIT ALPHA, MITOCHONDRIAL"/>
    <property type="match status" value="1"/>
</dbReference>
<evidence type="ECO:0000259" key="3">
    <source>
        <dbReference type="SMART" id="SM01329"/>
    </source>
</evidence>
<dbReference type="Proteomes" id="UP000070376">
    <property type="component" value="Unassembled WGS sequence"/>
</dbReference>
<comment type="similarity">
    <text evidence="1">Belongs to the isocitrate and isopropylmalate dehydrogenases family.</text>
</comment>
<evidence type="ECO:0000256" key="1">
    <source>
        <dbReference type="ARBA" id="ARBA00007769"/>
    </source>
</evidence>
<dbReference type="SMART" id="SM01329">
    <property type="entry name" value="Iso_dh"/>
    <property type="match status" value="1"/>
</dbReference>
<dbReference type="GO" id="GO:0006099">
    <property type="term" value="P:tricarboxylic acid cycle"/>
    <property type="evidence" value="ECO:0007669"/>
    <property type="project" value="TreeGrafter"/>
</dbReference>
<dbReference type="Gene3D" id="3.40.718.10">
    <property type="entry name" value="Isopropylmalate Dehydrogenase"/>
    <property type="match status" value="1"/>
</dbReference>
<feature type="domain" description="Isopropylmalate dehydrogenase-like" evidence="3">
    <location>
        <begin position="1"/>
        <end position="187"/>
    </location>
</feature>
<evidence type="ECO:0000256" key="2">
    <source>
        <dbReference type="ARBA" id="ARBA00023002"/>
    </source>
</evidence>
<dbReference type="GO" id="GO:0004449">
    <property type="term" value="F:isocitrate dehydrogenase (NAD+) activity"/>
    <property type="evidence" value="ECO:0007669"/>
    <property type="project" value="TreeGrafter"/>
</dbReference>
<dbReference type="GO" id="GO:0051287">
    <property type="term" value="F:NAD binding"/>
    <property type="evidence" value="ECO:0007669"/>
    <property type="project" value="InterPro"/>
</dbReference>
<dbReference type="Pfam" id="PF00180">
    <property type="entry name" value="Iso_dh"/>
    <property type="match status" value="1"/>
</dbReference>
<evidence type="ECO:0000313" key="5">
    <source>
        <dbReference type="Proteomes" id="UP000070376"/>
    </source>
</evidence>
<comment type="caution">
    <text evidence="4">The sequence shown here is derived from an EMBL/GenBank/DDBJ whole genome shotgun (WGS) entry which is preliminary data.</text>
</comment>
<dbReference type="PROSITE" id="PS00470">
    <property type="entry name" value="IDH_IMDH"/>
    <property type="match status" value="1"/>
</dbReference>
<dbReference type="AlphaFoldDB" id="A0A133KG21"/>
<dbReference type="InterPro" id="IPR019818">
    <property type="entry name" value="IsoCit/isopropylmalate_DH_CS"/>
</dbReference>
<dbReference type="EMBL" id="LRPN01000142">
    <property type="protein sequence ID" value="KWZ78468.1"/>
    <property type="molecule type" value="Genomic_DNA"/>
</dbReference>
<dbReference type="GO" id="GO:0000287">
    <property type="term" value="F:magnesium ion binding"/>
    <property type="evidence" value="ECO:0007669"/>
    <property type="project" value="InterPro"/>
</dbReference>
<keyword evidence="2" id="KW-0560">Oxidoreductase</keyword>
<protein>
    <submittedName>
        <fullName evidence="4">3-isopropylmalate/3-methylmalate dehydrogenase domain protein</fullName>
    </submittedName>
</protein>
<dbReference type="InterPro" id="IPR024084">
    <property type="entry name" value="IsoPropMal-DH-like_dom"/>
</dbReference>
<dbReference type="PANTHER" id="PTHR11835">
    <property type="entry name" value="DECARBOXYLATING DEHYDROGENASES-ISOCITRATE, ISOPROPYLMALATE, TARTRATE"/>
    <property type="match status" value="1"/>
</dbReference>
<dbReference type="PATRIC" id="fig|1398.22.peg.2976"/>
<reference evidence="5" key="1">
    <citation type="submission" date="2016-01" db="EMBL/GenBank/DDBJ databases">
        <authorList>
            <person name="Mitreva M."/>
            <person name="Pepin K.H."/>
            <person name="Mihindukulasuriya K.A."/>
            <person name="Fulton R."/>
            <person name="Fronick C."/>
            <person name="O'Laughlin M."/>
            <person name="Miner T."/>
            <person name="Herter B."/>
            <person name="Rosa B.A."/>
            <person name="Cordes M."/>
            <person name="Tomlinson C."/>
            <person name="Wollam A."/>
            <person name="Palsikar V.B."/>
            <person name="Mardis E.R."/>
            <person name="Wilson R.K."/>
        </authorList>
    </citation>
    <scope>NUCLEOTIDE SEQUENCE [LARGE SCALE GENOMIC DNA]</scope>
    <source>
        <strain evidence="5">GED7749B</strain>
    </source>
</reference>
<dbReference type="SUPFAM" id="SSF53659">
    <property type="entry name" value="Isocitrate/Isopropylmalate dehydrogenase-like"/>
    <property type="match status" value="1"/>
</dbReference>
<proteinExistence type="inferred from homology"/>